<dbReference type="EMBL" id="CBTY010000009">
    <property type="protein sequence ID" value="CDI05976.1"/>
    <property type="molecule type" value="Genomic_DNA"/>
</dbReference>
<dbReference type="InterPro" id="IPR044911">
    <property type="entry name" value="V-type_ATPase_csu/dsu_dom_3"/>
</dbReference>
<comment type="caution">
    <text evidence="3">The sequence shown here is derived from an EMBL/GenBank/DDBJ whole genome shotgun (WGS) entry which is preliminary data.</text>
</comment>
<evidence type="ECO:0000256" key="1">
    <source>
        <dbReference type="ARBA" id="ARBA00022448"/>
    </source>
</evidence>
<reference evidence="3 4" key="1">
    <citation type="journal article" date="2013" name="PLoS ONE">
        <title>Enrichment and Genome Sequence of the Group I.1a Ammonia-Oxidizing Archaeon ?Ca. Nitrosotenuis uzonensis? Representing a Clade Globally.</title>
        <authorList>
            <person name="Lebedeva E.V."/>
            <person name="Hatzenpichler R."/>
            <person name="Pelletier E."/>
            <person name="Schuster N."/>
            <person name="Hauzmayer S."/>
            <person name="Bulaev A."/>
            <person name="Grigor'eva N.V."/>
            <person name="Galushko A."/>
            <person name="Schmid M."/>
            <person name="Palatinszky M."/>
            <person name="Le Paslier D."/>
            <person name="Daims H."/>
            <person name="Wagner M."/>
        </authorList>
    </citation>
    <scope>NUCLEOTIDE SEQUENCE [LARGE SCALE GENOMIC DNA]</scope>
    <source>
        <strain evidence="3 4">N4</strain>
    </source>
</reference>
<dbReference type="SUPFAM" id="SSF103486">
    <property type="entry name" value="V-type ATP synthase subunit C"/>
    <property type="match status" value="1"/>
</dbReference>
<dbReference type="RefSeq" id="WP_048196926.1">
    <property type="nucleotide sequence ID" value="NZ_CBTY010000009.1"/>
</dbReference>
<dbReference type="Pfam" id="PF01992">
    <property type="entry name" value="vATP-synt_AC39"/>
    <property type="match status" value="1"/>
</dbReference>
<dbReference type="GO" id="GO:0016787">
    <property type="term" value="F:hydrolase activity"/>
    <property type="evidence" value="ECO:0007669"/>
    <property type="project" value="UniProtKB-KW"/>
</dbReference>
<organism evidence="3 4">
    <name type="scientific">Candidatus Nitrosotenuis uzonensis</name>
    <dbReference type="NCBI Taxonomy" id="1407055"/>
    <lineage>
        <taxon>Archaea</taxon>
        <taxon>Nitrososphaerota</taxon>
        <taxon>Candidatus Nitrosotenuis</taxon>
    </lineage>
</organism>
<sequence>MATASLLVYAGVKSYSLKGKLLSEKDLQMLAESRDLEELITRIKNTTYADSVSKVTKPYTAQKIELALRDRLADIHHSMMMSVGGSNILFAYYLRFIIRNLKIILKGKVLSREHEDIAASISLHAEELIHERDIVLKALVAKDVEETVTVLKSIGIGDEVDKAYSIYNEKKQIQILDVYFDKFFYENLSHVLRNSSDFSLHNLCGMEIDYYNMMCILRAKFWDLDENQIQNLLVPQISSSSKELLTRMISADSIKSTFNELLNTKYKNLVPQQENAIDAISEFEHAFDRRIFDAHNAEFVRIFNFSTIISIIKLLEYEVRNLCAITFAVEQKISADTVMNKVFAKEKE</sequence>
<keyword evidence="1" id="KW-0813">Transport</keyword>
<gene>
    <name evidence="3" type="ORF">NITUZ_40142</name>
</gene>
<proteinExistence type="predicted"/>
<dbReference type="Gene3D" id="1.10.132.50">
    <property type="entry name" value="ATP synthase (C/AC39) subunit, domain 3"/>
    <property type="match status" value="3"/>
</dbReference>
<dbReference type="STRING" id="1407055.NITUZ_40142"/>
<accession>V6ATC7</accession>
<dbReference type="EC" id="3.6.3.14" evidence="3"/>
<evidence type="ECO:0000313" key="3">
    <source>
        <dbReference type="EMBL" id="CDI05976.1"/>
    </source>
</evidence>
<keyword evidence="2" id="KW-0406">Ion transport</keyword>
<protein>
    <submittedName>
        <fullName evidence="3">H(+)-transporting two-sector ATPase</fullName>
        <ecNumber evidence="3">3.6.3.14</ecNumber>
    </submittedName>
</protein>
<evidence type="ECO:0000313" key="4">
    <source>
        <dbReference type="Proteomes" id="UP000018159"/>
    </source>
</evidence>
<keyword evidence="3" id="KW-0378">Hydrolase</keyword>
<dbReference type="AlphaFoldDB" id="V6ATC7"/>
<dbReference type="OrthoDB" id="4272at2157"/>
<dbReference type="PANTHER" id="PTHR38682">
    <property type="entry name" value="V-TYPE ATP SYNTHASE SUBUNIT C"/>
    <property type="match status" value="1"/>
</dbReference>
<keyword evidence="4" id="KW-1185">Reference proteome</keyword>
<evidence type="ECO:0000256" key="2">
    <source>
        <dbReference type="ARBA" id="ARBA00023065"/>
    </source>
</evidence>
<dbReference type="InterPro" id="IPR050873">
    <property type="entry name" value="V-ATPase_V0D/AC39_subunit"/>
</dbReference>
<dbReference type="InterPro" id="IPR002843">
    <property type="entry name" value="ATPase_V0-cplx_csu/dsu"/>
</dbReference>
<dbReference type="GO" id="GO:0046961">
    <property type="term" value="F:proton-transporting ATPase activity, rotational mechanism"/>
    <property type="evidence" value="ECO:0007669"/>
    <property type="project" value="InterPro"/>
</dbReference>
<name>V6ATC7_9ARCH</name>
<dbReference type="InterPro" id="IPR036079">
    <property type="entry name" value="ATPase_csu/dsu_sf"/>
</dbReference>
<dbReference type="Proteomes" id="UP000018159">
    <property type="component" value="Unassembled WGS sequence"/>
</dbReference>
<dbReference type="PANTHER" id="PTHR38682:SF1">
    <property type="entry name" value="V-TYPE ATP SYNTHASE SUBUNIT C"/>
    <property type="match status" value="1"/>
</dbReference>